<evidence type="ECO:0000313" key="4">
    <source>
        <dbReference type="RefSeq" id="XP_022238314.1"/>
    </source>
</evidence>
<name>A0ABM1C670_LIMPO</name>
<sequence length="322" mass="36319">MLQGATMWTSSMDSVAEWAYGGVDHGLQGNGGPECAAFLTLKHRFFETGLACLFGLLYLYWGYKRIHVPPVPKVIREDRGGKRALLVLMCLVFGMEIGYKFSSKTVIYILNPCHIITMIQIFLLAAPPTHRLVTVLFRIHLHCLHGALLAILLPVLNTRLLPMETEVYFLQHGLMLIIPFYLMRTGMGGVYTVESLSDFSWAFLTCGLLFFYHFLLLQVLGLVTQVNLNNMLCPAVSDPFYGQNYRLWAIGHQTLLILSIGKLYTAVSLFVLEAMGTVVWTGEKYVAMATQRVQQLCNLCRVQGQNGQYSGWKRNIGDEHQD</sequence>
<feature type="transmembrane region" description="Helical" evidence="1">
    <location>
        <begin position="135"/>
        <end position="156"/>
    </location>
</feature>
<proteinExistence type="predicted"/>
<dbReference type="Proteomes" id="UP000694941">
    <property type="component" value="Unplaced"/>
</dbReference>
<keyword evidence="1" id="KW-0812">Transmembrane</keyword>
<feature type="transmembrane region" description="Helical" evidence="1">
    <location>
        <begin position="168"/>
        <end position="187"/>
    </location>
</feature>
<keyword evidence="1" id="KW-1133">Transmembrane helix</keyword>
<feature type="transmembrane region" description="Helical" evidence="1">
    <location>
        <begin position="107"/>
        <end position="126"/>
    </location>
</feature>
<dbReference type="PANTHER" id="PTHR20948:SF2">
    <property type="entry name" value="TRANSMEMBRANE PROTEIN 164"/>
    <property type="match status" value="1"/>
</dbReference>
<protein>
    <submittedName>
        <fullName evidence="3 4">Transmembrane protein 164-like isoform X1</fullName>
    </submittedName>
</protein>
<feature type="transmembrane region" description="Helical" evidence="1">
    <location>
        <begin position="199"/>
        <end position="221"/>
    </location>
</feature>
<evidence type="ECO:0000256" key="1">
    <source>
        <dbReference type="SAM" id="Phobius"/>
    </source>
</evidence>
<reference evidence="3 4" key="1">
    <citation type="submission" date="2025-05" db="UniProtKB">
        <authorList>
            <consortium name="RefSeq"/>
        </authorList>
    </citation>
    <scope>IDENTIFICATION</scope>
    <source>
        <tissue evidence="3 4">Muscle</tissue>
    </source>
</reference>
<accession>A0ABM1C670</accession>
<evidence type="ECO:0000313" key="3">
    <source>
        <dbReference type="RefSeq" id="XP_013794941.2"/>
    </source>
</evidence>
<dbReference type="PANTHER" id="PTHR20948">
    <property type="entry name" value="TRANSMEMBRANE PROTEIN 164"/>
    <property type="match status" value="1"/>
</dbReference>
<dbReference type="GeneID" id="106478907"/>
<feature type="transmembrane region" description="Helical" evidence="1">
    <location>
        <begin position="84"/>
        <end position="101"/>
    </location>
</feature>
<dbReference type="Pfam" id="PF14808">
    <property type="entry name" value="TMEM164"/>
    <property type="match status" value="1"/>
</dbReference>
<gene>
    <name evidence="3 4" type="primary">LOC106478907</name>
</gene>
<feature type="transmembrane region" description="Helical" evidence="1">
    <location>
        <begin position="45"/>
        <end position="63"/>
    </location>
</feature>
<evidence type="ECO:0000313" key="2">
    <source>
        <dbReference type="Proteomes" id="UP000694941"/>
    </source>
</evidence>
<keyword evidence="2" id="KW-1185">Reference proteome</keyword>
<organism evidence="2 3">
    <name type="scientific">Limulus polyphemus</name>
    <name type="common">Atlantic horseshoe crab</name>
    <dbReference type="NCBI Taxonomy" id="6850"/>
    <lineage>
        <taxon>Eukaryota</taxon>
        <taxon>Metazoa</taxon>
        <taxon>Ecdysozoa</taxon>
        <taxon>Arthropoda</taxon>
        <taxon>Chelicerata</taxon>
        <taxon>Merostomata</taxon>
        <taxon>Xiphosura</taxon>
        <taxon>Limulidae</taxon>
        <taxon>Limulus</taxon>
    </lineage>
</organism>
<keyword evidence="1" id="KW-0472">Membrane</keyword>
<dbReference type="RefSeq" id="XP_022238314.1">
    <property type="nucleotide sequence ID" value="XM_022382606.1"/>
</dbReference>
<dbReference type="InterPro" id="IPR026508">
    <property type="entry name" value="TMEM164"/>
</dbReference>
<dbReference type="RefSeq" id="XP_013794941.2">
    <property type="nucleotide sequence ID" value="XM_013939487.2"/>
</dbReference>